<feature type="compositionally biased region" description="Acidic residues" evidence="1">
    <location>
        <begin position="79"/>
        <end position="92"/>
    </location>
</feature>
<sequence>MDDSFRVRVAKVFGSLSSAASSSLGSLWSLTDDEVEKREWNRDKDGTTDRDDETTPCSSSFDGFSKKDRRNKRNHREELEDELDDLNGDEEVGGGSSNRSLERDDDERDAWEIRSSIGLDRTLDNEDEEDEYDKVALGREDASDRLYMRDVTDSGSGLSFHKVLPNSLHVATRDPRANHLAARIRLEEDEAAAQNSDSQQACDKTVPDVMESYVEACEDGGKLKSILKRKEKAANSSFQKRVRFDPGCRSDCGESTEREVSDDGSLFAQDSLRVPDYILNPSRYTRYSLTSNSRVHSDFLEPMESDMEEASVDLPETVTYIPKKARDTRVVDVVSETKQSQEDICKHSLHHTGFPVGNACEEAQEIEVGATEEDDEPVTNAADESANSKKPGRQYQRKARSDDGS</sequence>
<comment type="caution">
    <text evidence="2">The sequence shown here is derived from an EMBL/GenBank/DDBJ whole genome shotgun (WGS) entry which is preliminary data.</text>
</comment>
<dbReference type="InterPro" id="IPR029338">
    <property type="entry name" value="TSSC4"/>
</dbReference>
<dbReference type="EMBL" id="JBBPBK010000010">
    <property type="protein sequence ID" value="KAK9277278.1"/>
    <property type="molecule type" value="Genomic_DNA"/>
</dbReference>
<evidence type="ECO:0000313" key="3">
    <source>
        <dbReference type="Proteomes" id="UP001415857"/>
    </source>
</evidence>
<name>A0AAP0RHS7_LIQFO</name>
<feature type="compositionally biased region" description="Acidic residues" evidence="1">
    <location>
        <begin position="363"/>
        <end position="377"/>
    </location>
</feature>
<evidence type="ECO:0008006" key="4">
    <source>
        <dbReference type="Google" id="ProtNLM"/>
    </source>
</evidence>
<dbReference type="AlphaFoldDB" id="A0AAP0RHS7"/>
<protein>
    <recommendedName>
        <fullName evidence="4">Protein TSSC4</fullName>
    </recommendedName>
</protein>
<feature type="region of interest" description="Disordered" evidence="1">
    <location>
        <begin position="363"/>
        <end position="405"/>
    </location>
</feature>
<proteinExistence type="predicted"/>
<accession>A0AAP0RHS7</accession>
<evidence type="ECO:0000313" key="2">
    <source>
        <dbReference type="EMBL" id="KAK9277278.1"/>
    </source>
</evidence>
<feature type="region of interest" description="Disordered" evidence="1">
    <location>
        <begin position="35"/>
        <end position="135"/>
    </location>
</feature>
<evidence type="ECO:0000256" key="1">
    <source>
        <dbReference type="SAM" id="MobiDB-lite"/>
    </source>
</evidence>
<organism evidence="2 3">
    <name type="scientific">Liquidambar formosana</name>
    <name type="common">Formosan gum</name>
    <dbReference type="NCBI Taxonomy" id="63359"/>
    <lineage>
        <taxon>Eukaryota</taxon>
        <taxon>Viridiplantae</taxon>
        <taxon>Streptophyta</taxon>
        <taxon>Embryophyta</taxon>
        <taxon>Tracheophyta</taxon>
        <taxon>Spermatophyta</taxon>
        <taxon>Magnoliopsida</taxon>
        <taxon>eudicotyledons</taxon>
        <taxon>Gunneridae</taxon>
        <taxon>Pentapetalae</taxon>
        <taxon>Saxifragales</taxon>
        <taxon>Altingiaceae</taxon>
        <taxon>Liquidambar</taxon>
    </lineage>
</organism>
<gene>
    <name evidence="2" type="ORF">L1049_006818</name>
</gene>
<keyword evidence="3" id="KW-1185">Reference proteome</keyword>
<dbReference type="PANTHER" id="PTHR13445">
    <property type="entry name" value="TUMOR SUPPRESSING SUBTRANSFERABLE CANDIDATE 4 TSSC4"/>
    <property type="match status" value="1"/>
</dbReference>
<feature type="compositionally biased region" description="Basic and acidic residues" evidence="1">
    <location>
        <begin position="35"/>
        <end position="49"/>
    </location>
</feature>
<dbReference type="PANTHER" id="PTHR13445:SF5">
    <property type="entry name" value="PROTEIN TSSC4"/>
    <property type="match status" value="1"/>
</dbReference>
<dbReference type="Proteomes" id="UP001415857">
    <property type="component" value="Unassembled WGS sequence"/>
</dbReference>
<reference evidence="2 3" key="1">
    <citation type="journal article" date="2024" name="Plant J.">
        <title>Genome sequences and population genomics reveal climatic adaptation and genomic divergence between two closely related sweetgum species.</title>
        <authorList>
            <person name="Xu W.Q."/>
            <person name="Ren C.Q."/>
            <person name="Zhang X.Y."/>
            <person name="Comes H.P."/>
            <person name="Liu X.H."/>
            <person name="Li Y.G."/>
            <person name="Kettle C.J."/>
            <person name="Jalonen R."/>
            <person name="Gaisberger H."/>
            <person name="Ma Y.Z."/>
            <person name="Qiu Y.X."/>
        </authorList>
    </citation>
    <scope>NUCLEOTIDE SEQUENCE [LARGE SCALE GENOMIC DNA]</scope>
    <source>
        <strain evidence="2">Hangzhou</strain>
    </source>
</reference>